<reference evidence="1 2" key="1">
    <citation type="submission" date="2019-10" db="EMBL/GenBank/DDBJ databases">
        <title>Glycomyces albidus sp. nov., a novel actinomycete isolated from rhizosphere soil of wheat (Triticum aestivum L.).</title>
        <authorList>
            <person name="Qian L."/>
        </authorList>
    </citation>
    <scope>NUCLEOTIDE SEQUENCE [LARGE SCALE GENOMIC DNA]</scope>
    <source>
        <strain evidence="1 2">NEAU-7082</strain>
    </source>
</reference>
<dbReference type="InterPro" id="IPR036271">
    <property type="entry name" value="Tet_transcr_reg_TetR-rel_C_sf"/>
</dbReference>
<dbReference type="AlphaFoldDB" id="A0A6L5GFT1"/>
<protein>
    <submittedName>
        <fullName evidence="1">Uncharacterized protein</fullName>
    </submittedName>
</protein>
<proteinExistence type="predicted"/>
<dbReference type="Proteomes" id="UP000477750">
    <property type="component" value="Unassembled WGS sequence"/>
</dbReference>
<dbReference type="SUPFAM" id="SSF48498">
    <property type="entry name" value="Tetracyclin repressor-like, C-terminal domain"/>
    <property type="match status" value="1"/>
</dbReference>
<sequence length="93" mass="9976">MAAVETVLATLREAGFPPRQGLRMVYSITELAIGQVTVRSVDTPKEGGEVDLSPYPLLAEALQGGGIDPGERFDFALTALLTGFERSAPDRDR</sequence>
<evidence type="ECO:0000313" key="1">
    <source>
        <dbReference type="EMBL" id="MQM28253.1"/>
    </source>
</evidence>
<organism evidence="1 2">
    <name type="scientific">Glycomyces albidus</name>
    <dbReference type="NCBI Taxonomy" id="2656774"/>
    <lineage>
        <taxon>Bacteria</taxon>
        <taxon>Bacillati</taxon>
        <taxon>Actinomycetota</taxon>
        <taxon>Actinomycetes</taxon>
        <taxon>Glycomycetales</taxon>
        <taxon>Glycomycetaceae</taxon>
        <taxon>Glycomyces</taxon>
    </lineage>
</organism>
<evidence type="ECO:0000313" key="2">
    <source>
        <dbReference type="Proteomes" id="UP000477750"/>
    </source>
</evidence>
<dbReference type="Gene3D" id="1.10.357.10">
    <property type="entry name" value="Tetracycline Repressor, domain 2"/>
    <property type="match status" value="1"/>
</dbReference>
<keyword evidence="2" id="KW-1185">Reference proteome</keyword>
<comment type="caution">
    <text evidence="1">The sequence shown here is derived from an EMBL/GenBank/DDBJ whole genome shotgun (WGS) entry which is preliminary data.</text>
</comment>
<name>A0A6L5GFT1_9ACTN</name>
<dbReference type="RefSeq" id="WP_153027356.1">
    <property type="nucleotide sequence ID" value="NZ_WIAO01000038.1"/>
</dbReference>
<accession>A0A6L5GFT1</accession>
<gene>
    <name evidence="1" type="ORF">GFD30_22195</name>
</gene>
<dbReference type="EMBL" id="WIAO01000038">
    <property type="protein sequence ID" value="MQM28253.1"/>
    <property type="molecule type" value="Genomic_DNA"/>
</dbReference>